<proteinExistence type="predicted"/>
<protein>
    <submittedName>
        <fullName evidence="4">Sugar/nucleoside kinase (Ribokinase family)</fullName>
    </submittedName>
</protein>
<dbReference type="EMBL" id="JACIEK010000003">
    <property type="protein sequence ID" value="MBB3997880.1"/>
    <property type="molecule type" value="Genomic_DNA"/>
</dbReference>
<evidence type="ECO:0000256" key="2">
    <source>
        <dbReference type="ARBA" id="ARBA00022777"/>
    </source>
</evidence>
<evidence type="ECO:0000313" key="4">
    <source>
        <dbReference type="EMBL" id="MBB3997880.1"/>
    </source>
</evidence>
<dbReference type="Proteomes" id="UP000542776">
    <property type="component" value="Unassembled WGS sequence"/>
</dbReference>
<evidence type="ECO:0000256" key="1">
    <source>
        <dbReference type="ARBA" id="ARBA00022679"/>
    </source>
</evidence>
<accession>A0A7W6H3N4</accession>
<dbReference type="PANTHER" id="PTHR10584">
    <property type="entry name" value="SUGAR KINASE"/>
    <property type="match status" value="1"/>
</dbReference>
<dbReference type="Pfam" id="PF00294">
    <property type="entry name" value="PfkB"/>
    <property type="match status" value="1"/>
</dbReference>
<keyword evidence="1" id="KW-0808">Transferase</keyword>
<evidence type="ECO:0000259" key="3">
    <source>
        <dbReference type="Pfam" id="PF00294"/>
    </source>
</evidence>
<dbReference type="GO" id="GO:0005829">
    <property type="term" value="C:cytosol"/>
    <property type="evidence" value="ECO:0007669"/>
    <property type="project" value="TreeGrafter"/>
</dbReference>
<gene>
    <name evidence="4" type="ORF">GGR04_001718</name>
</gene>
<evidence type="ECO:0000313" key="5">
    <source>
        <dbReference type="Proteomes" id="UP000542776"/>
    </source>
</evidence>
<dbReference type="InterPro" id="IPR011611">
    <property type="entry name" value="PfkB_dom"/>
</dbReference>
<dbReference type="PANTHER" id="PTHR10584:SF166">
    <property type="entry name" value="RIBOKINASE"/>
    <property type="match status" value="1"/>
</dbReference>
<dbReference type="InterPro" id="IPR029056">
    <property type="entry name" value="Ribokinase-like"/>
</dbReference>
<dbReference type="GO" id="GO:0016301">
    <property type="term" value="F:kinase activity"/>
    <property type="evidence" value="ECO:0007669"/>
    <property type="project" value="UniProtKB-KW"/>
</dbReference>
<sequence>MSASPRRGFLTGGTWCADHNKTVDRWPREDTVTQILGETVEGGGSACNFAIDIRRLDPSMPVATIGCIGDDADGAILLAQADAAGVDRTGMVILPDQRTNYTDAYTATATGRRTHLFLPGASAHLSPDHFDFSRTTARIFHLGLPGIHDLMDGPWKGEANGWVATLKAARAAGLETNFELLQIAPERLRGFVEPCLGHLDTLVINDYEVGAITGRATTDDGQTDVEACLEAGALVMERGAMKVLAIHFPDGGLAFERDGTVTRVPSVNVPPAVVKGANGAGDAFAAGFMYGWHEGKAVADALRLAHACAASSLRSVGTTGSVETVAGCLALAEGWGWRSHAALHPVDRQTRSTSA</sequence>
<dbReference type="AlphaFoldDB" id="A0A7W6H3N4"/>
<keyword evidence="5" id="KW-1185">Reference proteome</keyword>
<dbReference type="Gene3D" id="3.40.1190.20">
    <property type="match status" value="1"/>
</dbReference>
<comment type="caution">
    <text evidence="4">The sequence shown here is derived from an EMBL/GenBank/DDBJ whole genome shotgun (WGS) entry which is preliminary data.</text>
</comment>
<name>A0A7W6H3N4_9HYPH</name>
<organism evidence="4 5">
    <name type="scientific">Aureimonas pseudogalii</name>
    <dbReference type="NCBI Taxonomy" id="1744844"/>
    <lineage>
        <taxon>Bacteria</taxon>
        <taxon>Pseudomonadati</taxon>
        <taxon>Pseudomonadota</taxon>
        <taxon>Alphaproteobacteria</taxon>
        <taxon>Hyphomicrobiales</taxon>
        <taxon>Aurantimonadaceae</taxon>
        <taxon>Aureimonas</taxon>
    </lineage>
</organism>
<reference evidence="4 5" key="1">
    <citation type="submission" date="2020-08" db="EMBL/GenBank/DDBJ databases">
        <title>Genomic Encyclopedia of Type Strains, Phase IV (KMG-IV): sequencing the most valuable type-strain genomes for metagenomic binning, comparative biology and taxonomic classification.</title>
        <authorList>
            <person name="Goeker M."/>
        </authorList>
    </citation>
    <scope>NUCLEOTIDE SEQUENCE [LARGE SCALE GENOMIC DNA]</scope>
    <source>
        <strain evidence="4 5">DSM 102238</strain>
    </source>
</reference>
<feature type="domain" description="Carbohydrate kinase PfkB" evidence="3">
    <location>
        <begin position="22"/>
        <end position="324"/>
    </location>
</feature>
<keyword evidence="2 4" id="KW-0418">Kinase</keyword>
<dbReference type="RefSeq" id="WP_183199434.1">
    <property type="nucleotide sequence ID" value="NZ_JACIEK010000003.1"/>
</dbReference>
<dbReference type="SUPFAM" id="SSF53613">
    <property type="entry name" value="Ribokinase-like"/>
    <property type="match status" value="1"/>
</dbReference>